<evidence type="ECO:0000313" key="3">
    <source>
        <dbReference type="EMBL" id="HAN24355.1"/>
    </source>
</evidence>
<dbReference type="EMBL" id="DMNG01000122">
    <property type="protein sequence ID" value="HAN24355.1"/>
    <property type="molecule type" value="Genomic_DNA"/>
</dbReference>
<feature type="signal peptide" evidence="2">
    <location>
        <begin position="1"/>
        <end position="23"/>
    </location>
</feature>
<reference evidence="4 5" key="1">
    <citation type="submission" date="2015-02" db="EMBL/GenBank/DDBJ databases">
        <title>Draft genome sequences of ten Microbacterium spp. with emphasis on heavy metal contaminated environments.</title>
        <authorList>
            <person name="Corretto E."/>
        </authorList>
    </citation>
    <scope>NUCLEOTIDE SEQUENCE [LARGE SCALE GENOMIC DNA]</scope>
    <source>
        <strain evidence="4 5">DSM 18659</strain>
    </source>
</reference>
<accession>A0A0F0LST5</accession>
<evidence type="ECO:0000313" key="6">
    <source>
        <dbReference type="Proteomes" id="UP000257479"/>
    </source>
</evidence>
<organism evidence="4 5">
    <name type="scientific">Microbacterium ginsengisoli</name>
    <dbReference type="NCBI Taxonomy" id="400772"/>
    <lineage>
        <taxon>Bacteria</taxon>
        <taxon>Bacillati</taxon>
        <taxon>Actinomycetota</taxon>
        <taxon>Actinomycetes</taxon>
        <taxon>Micrococcales</taxon>
        <taxon>Microbacteriaceae</taxon>
        <taxon>Microbacterium</taxon>
    </lineage>
</organism>
<keyword evidence="5" id="KW-1185">Reference proteome</keyword>
<feature type="chain" id="PRO_5036292727" evidence="2">
    <location>
        <begin position="24"/>
        <end position="91"/>
    </location>
</feature>
<reference evidence="3 6" key="2">
    <citation type="journal article" date="2018" name="Nat. Biotechnol.">
        <title>A standardized bacterial taxonomy based on genome phylogeny substantially revises the tree of life.</title>
        <authorList>
            <person name="Parks D.H."/>
            <person name="Chuvochina M."/>
            <person name="Waite D.W."/>
            <person name="Rinke C."/>
            <person name="Skarshewski A."/>
            <person name="Chaumeil P.A."/>
            <person name="Hugenholtz P."/>
        </authorList>
    </citation>
    <scope>NUCLEOTIDE SEQUENCE [LARGE SCALE GENOMIC DNA]</scope>
    <source>
        <strain evidence="3">UBA9152</strain>
    </source>
</reference>
<dbReference type="Proteomes" id="UP000033451">
    <property type="component" value="Unassembled WGS sequence"/>
</dbReference>
<dbReference type="Proteomes" id="UP000257479">
    <property type="component" value="Unassembled WGS sequence"/>
</dbReference>
<sequence length="91" mass="9010">MVWVTCGVVVIGLASLTIPMVSAVMDAAAQTSGGAAAPGQSPHAVTPSDAQSDPRRSAPTTAASTPGSGGTSYHIDPDDVLLLHPRSSTSP</sequence>
<dbReference type="AlphaFoldDB" id="A0A0F0LST5"/>
<evidence type="ECO:0000256" key="1">
    <source>
        <dbReference type="SAM" id="MobiDB-lite"/>
    </source>
</evidence>
<comment type="caution">
    <text evidence="4">The sequence shown here is derived from an EMBL/GenBank/DDBJ whole genome shotgun (WGS) entry which is preliminary data.</text>
</comment>
<feature type="compositionally biased region" description="Low complexity" evidence="1">
    <location>
        <begin position="29"/>
        <end position="44"/>
    </location>
</feature>
<evidence type="ECO:0000256" key="2">
    <source>
        <dbReference type="SAM" id="SignalP"/>
    </source>
</evidence>
<protein>
    <submittedName>
        <fullName evidence="4">Uncharacterized protein</fullName>
    </submittedName>
</protein>
<keyword evidence="2" id="KW-0732">Signal</keyword>
<proteinExistence type="predicted"/>
<evidence type="ECO:0000313" key="4">
    <source>
        <dbReference type="EMBL" id="KJL36178.1"/>
    </source>
</evidence>
<dbReference type="PATRIC" id="fig|400772.4.peg.1874"/>
<gene>
    <name evidence="3" type="ORF">DCP95_07255</name>
    <name evidence="4" type="ORF">RR49_01857</name>
</gene>
<dbReference type="EMBL" id="JYIY01000075">
    <property type="protein sequence ID" value="KJL36178.1"/>
    <property type="molecule type" value="Genomic_DNA"/>
</dbReference>
<name>A0A0F0LST5_9MICO</name>
<evidence type="ECO:0000313" key="5">
    <source>
        <dbReference type="Proteomes" id="UP000033451"/>
    </source>
</evidence>
<feature type="compositionally biased region" description="Low complexity" evidence="1">
    <location>
        <begin position="57"/>
        <end position="66"/>
    </location>
</feature>
<feature type="region of interest" description="Disordered" evidence="1">
    <location>
        <begin position="29"/>
        <end position="91"/>
    </location>
</feature>